<keyword evidence="5" id="KW-1185">Reference proteome</keyword>
<dbReference type="Gene3D" id="3.40.50.450">
    <property type="match status" value="1"/>
</dbReference>
<dbReference type="NCBIfam" id="TIGR00732">
    <property type="entry name" value="dprA"/>
    <property type="match status" value="1"/>
</dbReference>
<protein>
    <submittedName>
        <fullName evidence="4">DNA processing protein DprA</fullName>
    </submittedName>
</protein>
<dbReference type="Gene3D" id="1.10.10.10">
    <property type="entry name" value="Winged helix-like DNA-binding domain superfamily/Winged helix DNA-binding domain"/>
    <property type="match status" value="1"/>
</dbReference>
<evidence type="ECO:0000313" key="5">
    <source>
        <dbReference type="Proteomes" id="UP000680679"/>
    </source>
</evidence>
<dbReference type="Proteomes" id="UP000680679">
    <property type="component" value="Chromosome"/>
</dbReference>
<dbReference type="Pfam" id="PF02481">
    <property type="entry name" value="DNA_processg_A"/>
    <property type="match status" value="1"/>
</dbReference>
<dbReference type="InterPro" id="IPR036388">
    <property type="entry name" value="WH-like_DNA-bd_sf"/>
</dbReference>
<evidence type="ECO:0000259" key="3">
    <source>
        <dbReference type="Pfam" id="PF17782"/>
    </source>
</evidence>
<evidence type="ECO:0000256" key="1">
    <source>
        <dbReference type="ARBA" id="ARBA00006525"/>
    </source>
</evidence>
<reference evidence="4 5" key="1">
    <citation type="submission" date="2021-04" db="EMBL/GenBank/DDBJ databases">
        <title>Complete genome sequencing of Allochromatium tepidum strain NZ.</title>
        <authorList>
            <person name="Tsukatani Y."/>
            <person name="Mori H."/>
        </authorList>
    </citation>
    <scope>NUCLEOTIDE SEQUENCE [LARGE SCALE GENOMIC DNA]</scope>
    <source>
        <strain evidence="4 5">NZ</strain>
    </source>
</reference>
<name>A0ABM7QLG7_9GAMM</name>
<organism evidence="4 5">
    <name type="scientific">Allochromatium tepidum</name>
    <dbReference type="NCBI Taxonomy" id="553982"/>
    <lineage>
        <taxon>Bacteria</taxon>
        <taxon>Pseudomonadati</taxon>
        <taxon>Pseudomonadota</taxon>
        <taxon>Gammaproteobacteria</taxon>
        <taxon>Chromatiales</taxon>
        <taxon>Chromatiaceae</taxon>
        <taxon>Allochromatium</taxon>
    </lineage>
</organism>
<dbReference type="Pfam" id="PF17782">
    <property type="entry name" value="WHD_DprA"/>
    <property type="match status" value="1"/>
</dbReference>
<dbReference type="InterPro" id="IPR057666">
    <property type="entry name" value="DrpA_SLOG"/>
</dbReference>
<gene>
    <name evidence="4" type="primary">smf</name>
    <name evidence="4" type="ORF">Atep_12280</name>
</gene>
<dbReference type="Pfam" id="PF21102">
    <property type="entry name" value="DprA_N"/>
    <property type="match status" value="1"/>
</dbReference>
<feature type="domain" description="DprA winged helix" evidence="3">
    <location>
        <begin position="323"/>
        <end position="382"/>
    </location>
</feature>
<sequence length="388" mass="40777">MLRLPPDPVASRARDWASAPIGDWLALILAPRVGPRTFARLVEGFGSPSAVLAAGEARLEQLGLKPETIAALRRPDQALIDGILTWAEHPDAHLITLADPRYPPLLTEIADPPPVLYARGDASLLSEPQIAIVGTRNPTSGGTEITADFARRLAGQGLIVTSGLAIGIDGAAHAAALETGHSIAVLGTGPDRVYPAVHRDLARRLVERGVMVSELPPGRGPLASSFPRRNRLISGLSLGVLVTEAALKSGSLITARLALEQGREVFAVPGSIRNPLSRGCHALIREGAKLVEESEEILVELAPQLHAALAESDRSAAVDRAAAAPAPASSLPPEQAQLLEAIGHDPVNLDTLTERTGLAVERISSMLLLMELEGHVSCLPGGRYARAP</sequence>
<feature type="domain" description="Smf/DprA SLOG" evidence="2">
    <location>
        <begin position="94"/>
        <end position="301"/>
    </location>
</feature>
<dbReference type="SUPFAM" id="SSF102405">
    <property type="entry name" value="MCP/YpsA-like"/>
    <property type="match status" value="1"/>
</dbReference>
<dbReference type="InterPro" id="IPR003488">
    <property type="entry name" value="DprA"/>
</dbReference>
<dbReference type="PANTHER" id="PTHR43022:SF1">
    <property type="entry name" value="PROTEIN SMF"/>
    <property type="match status" value="1"/>
</dbReference>
<dbReference type="InterPro" id="IPR041614">
    <property type="entry name" value="DprA_WH"/>
</dbReference>
<comment type="similarity">
    <text evidence="1">Belongs to the DprA/Smf family.</text>
</comment>
<accession>A0ABM7QLG7</accession>
<dbReference type="PANTHER" id="PTHR43022">
    <property type="entry name" value="PROTEIN SMF"/>
    <property type="match status" value="1"/>
</dbReference>
<proteinExistence type="inferred from homology"/>
<evidence type="ECO:0000313" key="4">
    <source>
        <dbReference type="EMBL" id="BCU06551.1"/>
    </source>
</evidence>
<evidence type="ECO:0000259" key="2">
    <source>
        <dbReference type="Pfam" id="PF02481"/>
    </source>
</evidence>
<dbReference type="EMBL" id="AP024563">
    <property type="protein sequence ID" value="BCU06551.1"/>
    <property type="molecule type" value="Genomic_DNA"/>
</dbReference>